<dbReference type="PROSITE" id="PS51419">
    <property type="entry name" value="RAB"/>
    <property type="match status" value="1"/>
</dbReference>
<evidence type="ECO:0000313" key="3">
    <source>
        <dbReference type="EMBL" id="CAK8675211.1"/>
    </source>
</evidence>
<dbReference type="EMBL" id="CAWYQH010000013">
    <property type="protein sequence ID" value="CAK8675211.1"/>
    <property type="molecule type" value="Genomic_DNA"/>
</dbReference>
<organism evidence="3 4">
    <name type="scientific">Clavelina lepadiformis</name>
    <name type="common">Light-bulb sea squirt</name>
    <name type="synonym">Ascidia lepadiformis</name>
    <dbReference type="NCBI Taxonomy" id="159417"/>
    <lineage>
        <taxon>Eukaryota</taxon>
        <taxon>Metazoa</taxon>
        <taxon>Chordata</taxon>
        <taxon>Tunicata</taxon>
        <taxon>Ascidiacea</taxon>
        <taxon>Aplousobranchia</taxon>
        <taxon>Clavelinidae</taxon>
        <taxon>Clavelina</taxon>
    </lineage>
</organism>
<comment type="caution">
    <text evidence="3">The sequence shown here is derived from an EMBL/GenBank/DDBJ whole genome shotgun (WGS) entry which is preliminary data.</text>
</comment>
<dbReference type="PROSITE" id="PS51420">
    <property type="entry name" value="RHO"/>
    <property type="match status" value="1"/>
</dbReference>
<dbReference type="Proteomes" id="UP001642483">
    <property type="component" value="Unassembled WGS sequence"/>
</dbReference>
<dbReference type="NCBIfam" id="TIGR00231">
    <property type="entry name" value="small_GTP"/>
    <property type="match status" value="1"/>
</dbReference>
<dbReference type="SMART" id="SM00176">
    <property type="entry name" value="RAN"/>
    <property type="match status" value="1"/>
</dbReference>
<dbReference type="Pfam" id="PF00071">
    <property type="entry name" value="Ras"/>
    <property type="match status" value="1"/>
</dbReference>
<sequence length="226" mass="25397">MLKSIYFDAVLFQRYKTVQFHTSRIIYLCGCSSKIMQTIKCVTVGDGTVGKTCLLISYSAGAFPTEYVPTVFDNYAANVIIDGKRVTLNLLDTAGSEDYNRLRPLAYPQTDVFLICFSIASPTSYENVRHKWYKELLHHCPNTPVILVGTKLDLRDDKETVAELQKMKSVPLTKNQGLQLAKEIKAIKYLECSALTQNGVSTVFEEAIRAVLYPEKPPQSKPCKLI</sequence>
<dbReference type="PRINTS" id="PR00449">
    <property type="entry name" value="RASTRNSFRMNG"/>
</dbReference>
<dbReference type="CDD" id="cd00157">
    <property type="entry name" value="Rho"/>
    <property type="match status" value="1"/>
</dbReference>
<evidence type="ECO:0000256" key="2">
    <source>
        <dbReference type="ARBA" id="ARBA00023134"/>
    </source>
</evidence>
<dbReference type="InterPro" id="IPR027417">
    <property type="entry name" value="P-loop_NTPase"/>
</dbReference>
<accession>A0ABP0F735</accession>
<keyword evidence="1" id="KW-0547">Nucleotide-binding</keyword>
<dbReference type="SMART" id="SM00175">
    <property type="entry name" value="RAB"/>
    <property type="match status" value="1"/>
</dbReference>
<keyword evidence="2" id="KW-0342">GTP-binding</keyword>
<dbReference type="InterPro" id="IPR001806">
    <property type="entry name" value="Small_GTPase"/>
</dbReference>
<dbReference type="SUPFAM" id="SSF52540">
    <property type="entry name" value="P-loop containing nucleoside triphosphate hydrolases"/>
    <property type="match status" value="1"/>
</dbReference>
<dbReference type="PANTHER" id="PTHR24072">
    <property type="entry name" value="RHO FAMILY GTPASE"/>
    <property type="match status" value="1"/>
</dbReference>
<name>A0ABP0F735_CLALP</name>
<keyword evidence="4" id="KW-1185">Reference proteome</keyword>
<evidence type="ECO:0000313" key="4">
    <source>
        <dbReference type="Proteomes" id="UP001642483"/>
    </source>
</evidence>
<dbReference type="SMART" id="SM00173">
    <property type="entry name" value="RAS"/>
    <property type="match status" value="1"/>
</dbReference>
<dbReference type="Gene3D" id="3.40.50.300">
    <property type="entry name" value="P-loop containing nucleotide triphosphate hydrolases"/>
    <property type="match status" value="1"/>
</dbReference>
<protein>
    <submittedName>
        <fullName evidence="3">Uncharacterized protein</fullName>
    </submittedName>
</protein>
<dbReference type="InterPro" id="IPR003578">
    <property type="entry name" value="Small_GTPase_Rho"/>
</dbReference>
<dbReference type="PROSITE" id="PS51421">
    <property type="entry name" value="RAS"/>
    <property type="match status" value="1"/>
</dbReference>
<gene>
    <name evidence="3" type="ORF">CVLEPA_LOCUS4812</name>
</gene>
<proteinExistence type="predicted"/>
<evidence type="ECO:0000256" key="1">
    <source>
        <dbReference type="ARBA" id="ARBA00022741"/>
    </source>
</evidence>
<dbReference type="SMART" id="SM00174">
    <property type="entry name" value="RHO"/>
    <property type="match status" value="1"/>
</dbReference>
<dbReference type="InterPro" id="IPR005225">
    <property type="entry name" value="Small_GTP-bd"/>
</dbReference>
<reference evidence="3 4" key="1">
    <citation type="submission" date="2024-02" db="EMBL/GenBank/DDBJ databases">
        <authorList>
            <person name="Daric V."/>
            <person name="Darras S."/>
        </authorList>
    </citation>
    <scope>NUCLEOTIDE SEQUENCE [LARGE SCALE GENOMIC DNA]</scope>
</reference>